<evidence type="ECO:0000313" key="2">
    <source>
        <dbReference type="Proteomes" id="UP000013280"/>
    </source>
</evidence>
<proteinExistence type="predicted"/>
<dbReference type="RefSeq" id="WP_004631583.1">
    <property type="nucleotide sequence ID" value="NZ_APMQ01000007.1"/>
</dbReference>
<dbReference type="PATRIC" id="fig|1264675.3.peg.2898"/>
<reference evidence="1 2" key="1">
    <citation type="journal article" date="2013" name="Genome Announc.">
        <title>Draft Genome Sequence for Ralstonia sp. Strain OR214, a Bacterium with Potential for Bioremediation.</title>
        <authorList>
            <person name="Utturkar S.M."/>
            <person name="Bollmann A."/>
            <person name="Brzoska R.M."/>
            <person name="Klingeman D.M."/>
            <person name="Epstein S.E."/>
            <person name="Palumbo A.V."/>
            <person name="Brown S.D."/>
        </authorList>
    </citation>
    <scope>NUCLEOTIDE SEQUENCE [LARGE SCALE GENOMIC DNA]</scope>
    <source>
        <strain evidence="1 2">OR214</strain>
    </source>
</reference>
<dbReference type="AlphaFoldDB" id="R0E7F9"/>
<name>R0E7F9_RALPI</name>
<evidence type="ECO:0000313" key="1">
    <source>
        <dbReference type="EMBL" id="ENZ77347.1"/>
    </source>
</evidence>
<dbReference type="EMBL" id="APMQ01000007">
    <property type="protein sequence ID" value="ENZ77347.1"/>
    <property type="molecule type" value="Genomic_DNA"/>
</dbReference>
<gene>
    <name evidence="1" type="ORF">OR214_02971</name>
</gene>
<comment type="caution">
    <text evidence="1">The sequence shown here is derived from an EMBL/GenBank/DDBJ whole genome shotgun (WGS) entry which is preliminary data.</text>
</comment>
<protein>
    <submittedName>
        <fullName evidence="1">Uncharacterized protein</fullName>
    </submittedName>
</protein>
<dbReference type="Proteomes" id="UP000013280">
    <property type="component" value="Unassembled WGS sequence"/>
</dbReference>
<sequence>MADQIRFRVRPVYHGSDLLVEICDDHRVAGFPNVAAVLQEALDAVQERHPENLDDPEVALSQDRYFGYWKYAGGRYEIDDDIWGLFVSAPVDNRAVIADVERALLASGKFVKEEVDFGLYK</sequence>
<organism evidence="1 2">
    <name type="scientific">Ralstonia pickettii OR214</name>
    <dbReference type="NCBI Taxonomy" id="1264675"/>
    <lineage>
        <taxon>Bacteria</taxon>
        <taxon>Pseudomonadati</taxon>
        <taxon>Pseudomonadota</taxon>
        <taxon>Betaproteobacteria</taxon>
        <taxon>Burkholderiales</taxon>
        <taxon>Burkholderiaceae</taxon>
        <taxon>Ralstonia</taxon>
    </lineage>
</organism>
<accession>R0E7F9</accession>